<dbReference type="SUPFAM" id="SSF52540">
    <property type="entry name" value="P-loop containing nucleoside triphosphate hydrolases"/>
    <property type="match status" value="2"/>
</dbReference>
<dbReference type="GO" id="GO:0005524">
    <property type="term" value="F:ATP binding"/>
    <property type="evidence" value="ECO:0007669"/>
    <property type="project" value="UniProtKB-KW"/>
</dbReference>
<gene>
    <name evidence="6" type="ORF">D6D85_07785</name>
</gene>
<keyword evidence="3" id="KW-0547">Nucleotide-binding</keyword>
<dbReference type="RefSeq" id="WP_125671445.1">
    <property type="nucleotide sequence ID" value="NZ_RCOS01000088.1"/>
</dbReference>
<dbReference type="PANTHER" id="PTHR43790:SF9">
    <property type="entry name" value="GALACTOFURANOSE TRANSPORTER ATP-BINDING PROTEIN YTFR"/>
    <property type="match status" value="1"/>
</dbReference>
<keyword evidence="4 6" id="KW-0067">ATP-binding</keyword>
<dbReference type="Pfam" id="PF00005">
    <property type="entry name" value="ABC_tran"/>
    <property type="match status" value="2"/>
</dbReference>
<accession>A0A429GLG4</accession>
<feature type="domain" description="ABC transporter" evidence="5">
    <location>
        <begin position="4"/>
        <end position="239"/>
    </location>
</feature>
<dbReference type="SMART" id="SM00382">
    <property type="entry name" value="AAA"/>
    <property type="match status" value="2"/>
</dbReference>
<dbReference type="Proteomes" id="UP000277582">
    <property type="component" value="Unassembled WGS sequence"/>
</dbReference>
<dbReference type="InterPro" id="IPR003439">
    <property type="entry name" value="ABC_transporter-like_ATP-bd"/>
</dbReference>
<protein>
    <submittedName>
        <fullName evidence="6">ABC transporter ATP-binding protein</fullName>
    </submittedName>
</protein>
<dbReference type="InterPro" id="IPR027417">
    <property type="entry name" value="P-loop_NTPase"/>
</dbReference>
<evidence type="ECO:0000313" key="6">
    <source>
        <dbReference type="EMBL" id="RSN74665.1"/>
    </source>
</evidence>
<keyword evidence="1" id="KW-0813">Transport</keyword>
<sequence length="502" mass="56047">MSFVELRDIVKVYPDGVVALRGVSMEISEGEIHGLLGENGAGKTTLMRILYGEIRPTRGEVFISGRKVSFRGPWDAIKNGISMVYQKFTLVPTFTVLENLYLPLALMEKGTSIDDVRKRAERLLDELNLRVPIDSFVEELPVGVQQRVEILRALLLKSKILILDEPTSVLTPIETKELFRMLKELKKAGITVIFITHKLKEVRELADRITVLRKGMKVGTVNAAEVTESDLARMMVGHEIAVVQRPSPSIGEKILEIRDLWVKDDRGIDAVKGVSLELYEGEILGIAGVQGNGQLELAEAIAGMRRIERGAIFLNGREITNLPARLRYRYGLAYIPDSRSVGLVAEMNLTENSVLTSLSEFIRKGRIKWSNAVRRTSEIVDRFNVVTPSLRVAVRYLSGGNQQRLLVGREITKEPRVLIIAEPTHGLDVAATDFIRKILLDFRDKGKAILLISTDLDEIFQLSDRIAVMYEGRIVGIGRNEEFSPEKIGLLMGGVHAQDISS</sequence>
<organism evidence="6 7">
    <name type="scientific">Candidatus Methanodesulfokora washburnensis</name>
    <dbReference type="NCBI Taxonomy" id="2478471"/>
    <lineage>
        <taxon>Archaea</taxon>
        <taxon>Thermoproteota</taxon>
        <taxon>Candidatus Korarchaeia</taxon>
        <taxon>Candidatus Korarchaeia incertae sedis</taxon>
        <taxon>Candidatus Methanodesulfokora</taxon>
    </lineage>
</organism>
<evidence type="ECO:0000256" key="1">
    <source>
        <dbReference type="ARBA" id="ARBA00022448"/>
    </source>
</evidence>
<dbReference type="AlphaFoldDB" id="A0A429GLG4"/>
<proteinExistence type="predicted"/>
<dbReference type="PROSITE" id="PS50893">
    <property type="entry name" value="ABC_TRANSPORTER_2"/>
    <property type="match status" value="2"/>
</dbReference>
<dbReference type="PANTHER" id="PTHR43790">
    <property type="entry name" value="CARBOHYDRATE TRANSPORT ATP-BINDING PROTEIN MG119-RELATED"/>
    <property type="match status" value="1"/>
</dbReference>
<keyword evidence="7" id="KW-1185">Reference proteome</keyword>
<evidence type="ECO:0000313" key="7">
    <source>
        <dbReference type="Proteomes" id="UP000277582"/>
    </source>
</evidence>
<evidence type="ECO:0000259" key="5">
    <source>
        <dbReference type="PROSITE" id="PS50893"/>
    </source>
</evidence>
<dbReference type="EMBL" id="RCOS01000088">
    <property type="protein sequence ID" value="RSN74665.1"/>
    <property type="molecule type" value="Genomic_DNA"/>
</dbReference>
<dbReference type="GO" id="GO:0016887">
    <property type="term" value="F:ATP hydrolysis activity"/>
    <property type="evidence" value="ECO:0007669"/>
    <property type="project" value="InterPro"/>
</dbReference>
<dbReference type="Gene3D" id="3.40.50.300">
    <property type="entry name" value="P-loop containing nucleotide triphosphate hydrolases"/>
    <property type="match status" value="2"/>
</dbReference>
<keyword evidence="2" id="KW-0677">Repeat</keyword>
<feature type="domain" description="ABC transporter" evidence="5">
    <location>
        <begin position="255"/>
        <end position="496"/>
    </location>
</feature>
<dbReference type="CDD" id="cd03215">
    <property type="entry name" value="ABC_Carb_Monos_II"/>
    <property type="match status" value="1"/>
</dbReference>
<dbReference type="InterPro" id="IPR003593">
    <property type="entry name" value="AAA+_ATPase"/>
</dbReference>
<evidence type="ECO:0000256" key="2">
    <source>
        <dbReference type="ARBA" id="ARBA00022737"/>
    </source>
</evidence>
<name>A0A429GLG4_9CREN</name>
<reference evidence="6 7" key="1">
    <citation type="submission" date="2018-10" db="EMBL/GenBank/DDBJ databases">
        <title>Co-occurring genomic capacity for anaerobic methane metabolism and dissimilatory sulfite reduction discovered in the Korarchaeota.</title>
        <authorList>
            <person name="Mckay L.J."/>
            <person name="Dlakic M."/>
            <person name="Fields M.W."/>
            <person name="Delmont T.O."/>
            <person name="Eren A.M."/>
            <person name="Jay Z.J."/>
            <person name="Klingelsmith K.B."/>
            <person name="Rusch D.B."/>
            <person name="Inskeep W.P."/>
        </authorList>
    </citation>
    <scope>NUCLEOTIDE SEQUENCE [LARGE SCALE GENOMIC DNA]</scope>
    <source>
        <strain evidence="6 7">MDKW</strain>
    </source>
</reference>
<evidence type="ECO:0000256" key="3">
    <source>
        <dbReference type="ARBA" id="ARBA00022741"/>
    </source>
</evidence>
<dbReference type="OrthoDB" id="18209at2157"/>
<comment type="caution">
    <text evidence="6">The sequence shown here is derived from an EMBL/GenBank/DDBJ whole genome shotgun (WGS) entry which is preliminary data.</text>
</comment>
<evidence type="ECO:0000256" key="4">
    <source>
        <dbReference type="ARBA" id="ARBA00022840"/>
    </source>
</evidence>
<dbReference type="InterPro" id="IPR017871">
    <property type="entry name" value="ABC_transporter-like_CS"/>
</dbReference>
<dbReference type="PROSITE" id="PS00211">
    <property type="entry name" value="ABC_TRANSPORTER_1"/>
    <property type="match status" value="1"/>
</dbReference>
<dbReference type="InterPro" id="IPR050107">
    <property type="entry name" value="ABC_carbohydrate_import_ATPase"/>
</dbReference>
<dbReference type="CDD" id="cd03216">
    <property type="entry name" value="ABC_Carb_Monos_I"/>
    <property type="match status" value="1"/>
</dbReference>